<dbReference type="InterPro" id="IPR048666">
    <property type="entry name" value="RedAm-like_C"/>
</dbReference>
<dbReference type="InterPro" id="IPR051265">
    <property type="entry name" value="HIBADH-related_NP60_sf"/>
</dbReference>
<comment type="similarity">
    <text evidence="1">Belongs to the HIBADH-related family.</text>
</comment>
<dbReference type="Gene3D" id="3.40.50.720">
    <property type="entry name" value="NAD(P)-binding Rossmann-like Domain"/>
    <property type="match status" value="1"/>
</dbReference>
<keyword evidence="2" id="KW-0560">Oxidoreductase</keyword>
<evidence type="ECO:0000256" key="2">
    <source>
        <dbReference type="ARBA" id="ARBA00023002"/>
    </source>
</evidence>
<gene>
    <name evidence="6" type="ORF">GCM10009560_27100</name>
</gene>
<name>A0ABP3ZQQ0_9ACTN</name>
<feature type="domain" description="NADPH-dependent reductive aminase-like C-terminal" evidence="5">
    <location>
        <begin position="159"/>
        <end position="270"/>
    </location>
</feature>
<dbReference type="PANTHER" id="PTHR43580:SF2">
    <property type="entry name" value="CYTOKINE-LIKE NUCLEAR FACTOR N-PAC"/>
    <property type="match status" value="1"/>
</dbReference>
<dbReference type="PANTHER" id="PTHR43580">
    <property type="entry name" value="OXIDOREDUCTASE GLYR1-RELATED"/>
    <property type="match status" value="1"/>
</dbReference>
<dbReference type="Pfam" id="PF03446">
    <property type="entry name" value="NAD_binding_2"/>
    <property type="match status" value="1"/>
</dbReference>
<proteinExistence type="inferred from homology"/>
<dbReference type="InterPro" id="IPR015815">
    <property type="entry name" value="HIBADH-related"/>
</dbReference>
<sequence>MVRMTTISILGLGAMGRALAAALVNAGHDVTVWNRTPGKDGGLGARTAASAQEAIEASDIAVVCLLDDASVRETLAPIAPNLSGRLIVNLTNGSARQARELAKWITGYGVRYLAGGIMAVPFTVATEGAFILYSGPRELFDEVAPALAPMARPQWAGEDHGFAALYDMAALSGMYGITAGAHHAIRLVHAEGGDVEAFRQDVLRPWMDQMLSIQIDGATPSGAIPAEFNAQMQAVALQTMIDNSAESGVAETMTGHLSAVLWMMRRSIENAERNR</sequence>
<evidence type="ECO:0000313" key="7">
    <source>
        <dbReference type="Proteomes" id="UP001501578"/>
    </source>
</evidence>
<dbReference type="Gene3D" id="1.10.1040.10">
    <property type="entry name" value="N-(1-d-carboxylethyl)-l-norvaline Dehydrogenase, domain 2"/>
    <property type="match status" value="1"/>
</dbReference>
<protein>
    <submittedName>
        <fullName evidence="6">NAD(P)-dependent oxidoreductase</fullName>
    </submittedName>
</protein>
<dbReference type="SUPFAM" id="SSF51735">
    <property type="entry name" value="NAD(P)-binding Rossmann-fold domains"/>
    <property type="match status" value="1"/>
</dbReference>
<accession>A0ABP3ZQQ0</accession>
<dbReference type="Proteomes" id="UP001501578">
    <property type="component" value="Unassembled WGS sequence"/>
</dbReference>
<dbReference type="InterPro" id="IPR036291">
    <property type="entry name" value="NAD(P)-bd_dom_sf"/>
</dbReference>
<dbReference type="Pfam" id="PF21761">
    <property type="entry name" value="RedAm-like_C"/>
    <property type="match status" value="1"/>
</dbReference>
<evidence type="ECO:0000259" key="5">
    <source>
        <dbReference type="Pfam" id="PF21761"/>
    </source>
</evidence>
<dbReference type="EMBL" id="BAAAHQ010000011">
    <property type="protein sequence ID" value="GAA0925560.1"/>
    <property type="molecule type" value="Genomic_DNA"/>
</dbReference>
<evidence type="ECO:0000256" key="1">
    <source>
        <dbReference type="ARBA" id="ARBA00009080"/>
    </source>
</evidence>
<dbReference type="PIRSF" id="PIRSF000103">
    <property type="entry name" value="HIBADH"/>
    <property type="match status" value="1"/>
</dbReference>
<organism evidence="6 7">
    <name type="scientific">Nonomuraea longicatena</name>
    <dbReference type="NCBI Taxonomy" id="83682"/>
    <lineage>
        <taxon>Bacteria</taxon>
        <taxon>Bacillati</taxon>
        <taxon>Actinomycetota</taxon>
        <taxon>Actinomycetes</taxon>
        <taxon>Streptosporangiales</taxon>
        <taxon>Streptosporangiaceae</taxon>
        <taxon>Nonomuraea</taxon>
    </lineage>
</organism>
<feature type="signal peptide" evidence="3">
    <location>
        <begin position="1"/>
        <end position="20"/>
    </location>
</feature>
<comment type="caution">
    <text evidence="6">The sequence shown here is derived from an EMBL/GenBank/DDBJ whole genome shotgun (WGS) entry which is preliminary data.</text>
</comment>
<evidence type="ECO:0000259" key="4">
    <source>
        <dbReference type="Pfam" id="PF03446"/>
    </source>
</evidence>
<dbReference type="InterPro" id="IPR013328">
    <property type="entry name" value="6PGD_dom2"/>
</dbReference>
<evidence type="ECO:0000256" key="3">
    <source>
        <dbReference type="SAM" id="SignalP"/>
    </source>
</evidence>
<reference evidence="7" key="1">
    <citation type="journal article" date="2019" name="Int. J. Syst. Evol. Microbiol.">
        <title>The Global Catalogue of Microorganisms (GCM) 10K type strain sequencing project: providing services to taxonomists for standard genome sequencing and annotation.</title>
        <authorList>
            <consortium name="The Broad Institute Genomics Platform"/>
            <consortium name="The Broad Institute Genome Sequencing Center for Infectious Disease"/>
            <person name="Wu L."/>
            <person name="Ma J."/>
        </authorList>
    </citation>
    <scope>NUCLEOTIDE SEQUENCE [LARGE SCALE GENOMIC DNA]</scope>
    <source>
        <strain evidence="7">JCM 11136</strain>
    </source>
</reference>
<feature type="chain" id="PRO_5046414222" evidence="3">
    <location>
        <begin position="21"/>
        <end position="275"/>
    </location>
</feature>
<dbReference type="InterPro" id="IPR006115">
    <property type="entry name" value="6PGDH_NADP-bd"/>
</dbReference>
<keyword evidence="3" id="KW-0732">Signal</keyword>
<feature type="domain" description="6-phosphogluconate dehydrogenase NADP-binding" evidence="4">
    <location>
        <begin position="6"/>
        <end position="152"/>
    </location>
</feature>
<evidence type="ECO:0000313" key="6">
    <source>
        <dbReference type="EMBL" id="GAA0925560.1"/>
    </source>
</evidence>
<keyword evidence="7" id="KW-1185">Reference proteome</keyword>